<proteinExistence type="inferred from homology"/>
<evidence type="ECO:0000256" key="2">
    <source>
        <dbReference type="ARBA" id="ARBA00023015"/>
    </source>
</evidence>
<dbReference type="GO" id="GO:0016602">
    <property type="term" value="C:CCAAT-binding factor complex"/>
    <property type="evidence" value="ECO:0007669"/>
    <property type="project" value="InterPro"/>
</dbReference>
<dbReference type="PANTHER" id="PTHR11064:SF162">
    <property type="entry name" value="TRANSCRIPTION FACTOR CBF_NF-Y_ARCHAEAL HISTONE DOMAIN-CONTAINING PROTEIN"/>
    <property type="match status" value="1"/>
</dbReference>
<evidence type="ECO:0000313" key="7">
    <source>
        <dbReference type="Proteomes" id="UP000636709"/>
    </source>
</evidence>
<dbReference type="Gene3D" id="1.10.20.10">
    <property type="entry name" value="Histone, subunit A"/>
    <property type="match status" value="1"/>
</dbReference>
<comment type="caution">
    <text evidence="6">The sequence shown here is derived from an EMBL/GenBank/DDBJ whole genome shotgun (WGS) entry which is preliminary data.</text>
</comment>
<dbReference type="InterPro" id="IPR009072">
    <property type="entry name" value="Histone-fold"/>
</dbReference>
<evidence type="ECO:0000313" key="6">
    <source>
        <dbReference type="EMBL" id="KAF8650479.1"/>
    </source>
</evidence>
<dbReference type="GO" id="GO:0000978">
    <property type="term" value="F:RNA polymerase II cis-regulatory region sequence-specific DNA binding"/>
    <property type="evidence" value="ECO:0007669"/>
    <property type="project" value="TreeGrafter"/>
</dbReference>
<dbReference type="CDD" id="cd22907">
    <property type="entry name" value="HFD_NFYB"/>
    <property type="match status" value="1"/>
</dbReference>
<protein>
    <recommendedName>
        <fullName evidence="5">Transcription factor CBF/NF-Y/archaeal histone domain-containing protein</fullName>
    </recommendedName>
</protein>
<evidence type="ECO:0000256" key="4">
    <source>
        <dbReference type="SAM" id="MobiDB-lite"/>
    </source>
</evidence>
<dbReference type="OrthoDB" id="613379at2759"/>
<evidence type="ECO:0000259" key="5">
    <source>
        <dbReference type="Pfam" id="PF00808"/>
    </source>
</evidence>
<dbReference type="AlphaFoldDB" id="A0A835A6C9"/>
<dbReference type="Proteomes" id="UP000636709">
    <property type="component" value="Unassembled WGS sequence"/>
</dbReference>
<accession>A0A835A6C9</accession>
<dbReference type="Pfam" id="PF00808">
    <property type="entry name" value="CBFD_NFYB_HMF"/>
    <property type="match status" value="1"/>
</dbReference>
<dbReference type="EMBL" id="JACEFO010002724">
    <property type="protein sequence ID" value="KAF8650479.1"/>
    <property type="molecule type" value="Genomic_DNA"/>
</dbReference>
<dbReference type="SUPFAM" id="SSF47113">
    <property type="entry name" value="Histone-fold"/>
    <property type="match status" value="1"/>
</dbReference>
<evidence type="ECO:0000256" key="1">
    <source>
        <dbReference type="ARBA" id="ARBA00009053"/>
    </source>
</evidence>
<keyword evidence="3" id="KW-0804">Transcription</keyword>
<comment type="similarity">
    <text evidence="1">Belongs to the NFYB/HAP3 subunit family.</text>
</comment>
<organism evidence="6 7">
    <name type="scientific">Digitaria exilis</name>
    <dbReference type="NCBI Taxonomy" id="1010633"/>
    <lineage>
        <taxon>Eukaryota</taxon>
        <taxon>Viridiplantae</taxon>
        <taxon>Streptophyta</taxon>
        <taxon>Embryophyta</taxon>
        <taxon>Tracheophyta</taxon>
        <taxon>Spermatophyta</taxon>
        <taxon>Magnoliopsida</taxon>
        <taxon>Liliopsida</taxon>
        <taxon>Poales</taxon>
        <taxon>Poaceae</taxon>
        <taxon>PACMAD clade</taxon>
        <taxon>Panicoideae</taxon>
        <taxon>Panicodae</taxon>
        <taxon>Paniceae</taxon>
        <taxon>Anthephorinae</taxon>
        <taxon>Digitaria</taxon>
    </lineage>
</organism>
<dbReference type="GO" id="GO:0001228">
    <property type="term" value="F:DNA-binding transcription activator activity, RNA polymerase II-specific"/>
    <property type="evidence" value="ECO:0007669"/>
    <property type="project" value="InterPro"/>
</dbReference>
<dbReference type="InterPro" id="IPR027113">
    <property type="entry name" value="Transc_fact_NFYB/HAP3"/>
</dbReference>
<feature type="region of interest" description="Disordered" evidence="4">
    <location>
        <begin position="163"/>
        <end position="183"/>
    </location>
</feature>
<gene>
    <name evidence="6" type="ORF">HU200_063844</name>
</gene>
<keyword evidence="7" id="KW-1185">Reference proteome</keyword>
<name>A0A835A6C9_9POAL</name>
<keyword evidence="2" id="KW-0805">Transcription regulation</keyword>
<feature type="domain" description="Transcription factor CBF/NF-Y/archaeal histone" evidence="5">
    <location>
        <begin position="13"/>
        <end position="76"/>
    </location>
</feature>
<dbReference type="GO" id="GO:0046982">
    <property type="term" value="F:protein heterodimerization activity"/>
    <property type="evidence" value="ECO:0007669"/>
    <property type="project" value="InterPro"/>
</dbReference>
<sequence length="183" mass="19618">MPGKAEAQKPSTIPKAILLRVMREAMPGNSKIAADAAEAMDKCVAEFAAVVTRVAREECRRDHRVTVTGDDLIIALGKLGFHDYVGPLNGYLLGYRESVGTMPRGWHTLRPPPETGTPAPLVTVEAETQPPPSPINLILQLGPPLVGDPTEIGLHTDVYSVWHGEAPPSSSQMPPDAAVEDDE</sequence>
<dbReference type="PANTHER" id="PTHR11064">
    <property type="entry name" value="CCAAT-BINDING TRANSCRIPTION FACTOR-RELATED"/>
    <property type="match status" value="1"/>
</dbReference>
<dbReference type="InterPro" id="IPR003958">
    <property type="entry name" value="CBFA_NFYB_domain"/>
</dbReference>
<reference evidence="6" key="1">
    <citation type="submission" date="2020-07" db="EMBL/GenBank/DDBJ databases">
        <title>Genome sequence and genetic diversity analysis of an under-domesticated orphan crop, white fonio (Digitaria exilis).</title>
        <authorList>
            <person name="Bennetzen J.L."/>
            <person name="Chen S."/>
            <person name="Ma X."/>
            <person name="Wang X."/>
            <person name="Yssel A.E.J."/>
            <person name="Chaluvadi S.R."/>
            <person name="Johnson M."/>
            <person name="Gangashetty P."/>
            <person name="Hamidou F."/>
            <person name="Sanogo M.D."/>
            <person name="Zwaenepoel A."/>
            <person name="Wallace J."/>
            <person name="Van De Peer Y."/>
            <person name="Van Deynze A."/>
        </authorList>
    </citation>
    <scope>NUCLEOTIDE SEQUENCE</scope>
    <source>
        <tissue evidence="6">Leaves</tissue>
    </source>
</reference>
<evidence type="ECO:0000256" key="3">
    <source>
        <dbReference type="ARBA" id="ARBA00023163"/>
    </source>
</evidence>